<feature type="domain" description="Enoyl reductase (ER)" evidence="6">
    <location>
        <begin position="11"/>
        <end position="314"/>
    </location>
</feature>
<reference evidence="7" key="1">
    <citation type="submission" date="2020-02" db="EMBL/GenBank/DDBJ databases">
        <authorList>
            <person name="Meier V. D."/>
        </authorList>
    </citation>
    <scope>NUCLEOTIDE SEQUENCE</scope>
    <source>
        <strain evidence="7">AVDCRST_MAG03</strain>
    </source>
</reference>
<dbReference type="InterPro" id="IPR013154">
    <property type="entry name" value="ADH-like_N"/>
</dbReference>
<dbReference type="SUPFAM" id="SSF51735">
    <property type="entry name" value="NAD(P)-binding Rossmann-fold domains"/>
    <property type="match status" value="1"/>
</dbReference>
<dbReference type="EMBL" id="CADCUT010000057">
    <property type="protein sequence ID" value="CAA9397915.1"/>
    <property type="molecule type" value="Genomic_DNA"/>
</dbReference>
<dbReference type="PANTHER" id="PTHR44154:SF1">
    <property type="entry name" value="QUINONE OXIDOREDUCTASE"/>
    <property type="match status" value="1"/>
</dbReference>
<accession>A0A6J4NWY4</accession>
<organism evidence="7">
    <name type="scientific">uncultured Rubrobacteraceae bacterium</name>
    <dbReference type="NCBI Taxonomy" id="349277"/>
    <lineage>
        <taxon>Bacteria</taxon>
        <taxon>Bacillati</taxon>
        <taxon>Actinomycetota</taxon>
        <taxon>Rubrobacteria</taxon>
        <taxon>Rubrobacterales</taxon>
        <taxon>Rubrobacteraceae</taxon>
        <taxon>environmental samples</taxon>
    </lineage>
</organism>
<dbReference type="GO" id="GO:0016491">
    <property type="term" value="F:oxidoreductase activity"/>
    <property type="evidence" value="ECO:0007669"/>
    <property type="project" value="UniProtKB-KW"/>
</dbReference>
<dbReference type="InterPro" id="IPR036291">
    <property type="entry name" value="NAD(P)-bd_dom_sf"/>
</dbReference>
<dbReference type="InterPro" id="IPR020843">
    <property type="entry name" value="ER"/>
</dbReference>
<dbReference type="GO" id="GO:0016829">
    <property type="term" value="F:lyase activity"/>
    <property type="evidence" value="ECO:0007669"/>
    <property type="project" value="UniProtKB-KW"/>
</dbReference>
<evidence type="ECO:0000313" key="7">
    <source>
        <dbReference type="EMBL" id="CAA9397915.1"/>
    </source>
</evidence>
<dbReference type="InterPro" id="IPR002364">
    <property type="entry name" value="Quin_OxRdtase/zeta-crystal_CS"/>
</dbReference>
<dbReference type="Gene3D" id="3.40.50.720">
    <property type="entry name" value="NAD(P)-binding Rossmann-like Domain"/>
    <property type="match status" value="1"/>
</dbReference>
<dbReference type="CDD" id="cd08272">
    <property type="entry name" value="MDR6"/>
    <property type="match status" value="1"/>
</dbReference>
<evidence type="ECO:0000256" key="3">
    <source>
        <dbReference type="ARBA" id="ARBA00022490"/>
    </source>
</evidence>
<evidence type="ECO:0000256" key="5">
    <source>
        <dbReference type="ARBA" id="ARBA00022884"/>
    </source>
</evidence>
<keyword evidence="5" id="KW-0694">RNA-binding</keyword>
<comment type="subcellular location">
    <subcellularLocation>
        <location evidence="1">Cytoplasm</location>
    </subcellularLocation>
</comment>
<dbReference type="GO" id="GO:0008270">
    <property type="term" value="F:zinc ion binding"/>
    <property type="evidence" value="ECO:0007669"/>
    <property type="project" value="InterPro"/>
</dbReference>
<dbReference type="Pfam" id="PF13602">
    <property type="entry name" value="ADH_zinc_N_2"/>
    <property type="match status" value="1"/>
</dbReference>
<dbReference type="SMART" id="SM00829">
    <property type="entry name" value="PKS_ER"/>
    <property type="match status" value="1"/>
</dbReference>
<keyword evidence="7" id="KW-0456">Lyase</keyword>
<gene>
    <name evidence="7" type="ORF">AVDCRST_MAG03-1060</name>
</gene>
<proteinExistence type="predicted"/>
<evidence type="ECO:0000259" key="6">
    <source>
        <dbReference type="SMART" id="SM00829"/>
    </source>
</evidence>
<dbReference type="GO" id="GO:0005737">
    <property type="term" value="C:cytoplasm"/>
    <property type="evidence" value="ECO:0007669"/>
    <property type="project" value="UniProtKB-SubCell"/>
</dbReference>
<dbReference type="GO" id="GO:0003723">
    <property type="term" value="F:RNA binding"/>
    <property type="evidence" value="ECO:0007669"/>
    <property type="project" value="UniProtKB-KW"/>
</dbReference>
<sequence>MRAMVTPRFGGVELFEERDLERPQPGPGEVLVRVVVAGTNPVDTKLRADGSFAGLEPPVVLGSDVSGVIEEVGAGVQDLTAGDEVYYTPEIFGPGSNGGYAGYHLARAGIVAIKPPSLSHEEAAAVPLAGGTAYEVIVRRLKVRVGETVLIHGGAGGVGSFAVQISRSAGARVIATAGPDNQQTLKELGADVALDYTQTNVTDAALEETGGTGVDAVFDCVGGDTVVESIPATRPYGRLATILGAQGDLTPLYVNNQTLHGVLLMRERARLDEMSLMLQRGQMKPLVDEVLDLNRVGEAHERLESGHGRGKVVLKV</sequence>
<dbReference type="Pfam" id="PF08240">
    <property type="entry name" value="ADH_N"/>
    <property type="match status" value="1"/>
</dbReference>
<dbReference type="SUPFAM" id="SSF50129">
    <property type="entry name" value="GroES-like"/>
    <property type="match status" value="1"/>
</dbReference>
<dbReference type="AlphaFoldDB" id="A0A6J4NWY4"/>
<comment type="subunit">
    <text evidence="2">Homotetramer.</text>
</comment>
<evidence type="ECO:0000256" key="2">
    <source>
        <dbReference type="ARBA" id="ARBA00011881"/>
    </source>
</evidence>
<dbReference type="PANTHER" id="PTHR44154">
    <property type="entry name" value="QUINONE OXIDOREDUCTASE"/>
    <property type="match status" value="1"/>
</dbReference>
<keyword evidence="3" id="KW-0963">Cytoplasm</keyword>
<keyword evidence="7" id="KW-0560">Oxidoreductase</keyword>
<protein>
    <submittedName>
        <fullName evidence="7">Bifunctional protein: zinc-containing alcohol dehydrogenase quinone oxidoreductase ( NADPH:quinone reductase) Similar to arginate lyase</fullName>
        <ecNumber evidence="7">1.1.1.-</ecNumber>
    </submittedName>
</protein>
<dbReference type="InterPro" id="IPR051603">
    <property type="entry name" value="Zinc-ADH_QOR/CCCR"/>
</dbReference>
<keyword evidence="4" id="KW-0521">NADP</keyword>
<dbReference type="Gene3D" id="3.90.180.10">
    <property type="entry name" value="Medium-chain alcohol dehydrogenases, catalytic domain"/>
    <property type="match status" value="1"/>
</dbReference>
<name>A0A6J4NWY4_9ACTN</name>
<evidence type="ECO:0000256" key="4">
    <source>
        <dbReference type="ARBA" id="ARBA00022857"/>
    </source>
</evidence>
<dbReference type="InterPro" id="IPR011032">
    <property type="entry name" value="GroES-like_sf"/>
</dbReference>
<dbReference type="EC" id="1.1.1.-" evidence="7"/>
<dbReference type="PROSITE" id="PS01162">
    <property type="entry name" value="QOR_ZETA_CRYSTAL"/>
    <property type="match status" value="1"/>
</dbReference>
<evidence type="ECO:0000256" key="1">
    <source>
        <dbReference type="ARBA" id="ARBA00004496"/>
    </source>
</evidence>